<proteinExistence type="predicted"/>
<dbReference type="Proteomes" id="UP001189624">
    <property type="component" value="Chromosome 3"/>
</dbReference>
<sequence length="86" mass="8930">MVQANHAHVNMGHPPDLGSIACSSIPQSKPPSMAVVLAAKAELVASVALVAPVQLALVAQALVAQAWLLINKKPTMRPQEGIDITC</sequence>
<feature type="non-terminal residue" evidence="2">
    <location>
        <position position="86"/>
    </location>
</feature>
<dbReference type="EMBL" id="OY731400">
    <property type="protein sequence ID" value="CAJ1941517.1"/>
    <property type="molecule type" value="Genomic_DNA"/>
</dbReference>
<reference evidence="2" key="1">
    <citation type="submission" date="2023-10" db="EMBL/GenBank/DDBJ databases">
        <authorList>
            <person name="Domelevo Entfellner J.-B."/>
        </authorList>
    </citation>
    <scope>NUCLEOTIDE SEQUENCE</scope>
</reference>
<gene>
    <name evidence="2" type="ORF">AYBTSS11_LOCUS10312</name>
</gene>
<dbReference type="AlphaFoldDB" id="A0AA86VJI8"/>
<evidence type="ECO:0000313" key="3">
    <source>
        <dbReference type="Proteomes" id="UP001189624"/>
    </source>
</evidence>
<name>A0AA86VJI8_9FABA</name>
<keyword evidence="1" id="KW-0472">Membrane</keyword>
<keyword evidence="3" id="KW-1185">Reference proteome</keyword>
<organism evidence="2 3">
    <name type="scientific">Sphenostylis stenocarpa</name>
    <dbReference type="NCBI Taxonomy" id="92480"/>
    <lineage>
        <taxon>Eukaryota</taxon>
        <taxon>Viridiplantae</taxon>
        <taxon>Streptophyta</taxon>
        <taxon>Embryophyta</taxon>
        <taxon>Tracheophyta</taxon>
        <taxon>Spermatophyta</taxon>
        <taxon>Magnoliopsida</taxon>
        <taxon>eudicotyledons</taxon>
        <taxon>Gunneridae</taxon>
        <taxon>Pentapetalae</taxon>
        <taxon>rosids</taxon>
        <taxon>fabids</taxon>
        <taxon>Fabales</taxon>
        <taxon>Fabaceae</taxon>
        <taxon>Papilionoideae</taxon>
        <taxon>50 kb inversion clade</taxon>
        <taxon>NPAAA clade</taxon>
        <taxon>indigoferoid/millettioid clade</taxon>
        <taxon>Phaseoleae</taxon>
        <taxon>Sphenostylis</taxon>
    </lineage>
</organism>
<keyword evidence="1" id="KW-1133">Transmembrane helix</keyword>
<evidence type="ECO:0000256" key="1">
    <source>
        <dbReference type="SAM" id="Phobius"/>
    </source>
</evidence>
<accession>A0AA86VJI8</accession>
<feature type="transmembrane region" description="Helical" evidence="1">
    <location>
        <begin position="43"/>
        <end position="70"/>
    </location>
</feature>
<protein>
    <submittedName>
        <fullName evidence="2">Uncharacterized protein</fullName>
    </submittedName>
</protein>
<evidence type="ECO:0000313" key="2">
    <source>
        <dbReference type="EMBL" id="CAJ1941517.1"/>
    </source>
</evidence>
<keyword evidence="1" id="KW-0812">Transmembrane</keyword>
<dbReference type="Gramene" id="rna-AYBTSS11_LOCUS10312">
    <property type="protein sequence ID" value="CAJ1941517.1"/>
    <property type="gene ID" value="gene-AYBTSS11_LOCUS10312"/>
</dbReference>